<evidence type="ECO:0000256" key="4">
    <source>
        <dbReference type="PIRSR" id="PIRSR600821-50"/>
    </source>
</evidence>
<dbReference type="GeneID" id="108671772"/>
<organism evidence="7 8">
    <name type="scientific">Hyalella azteca</name>
    <name type="common">Amphipod</name>
    <dbReference type="NCBI Taxonomy" id="294128"/>
    <lineage>
        <taxon>Eukaryota</taxon>
        <taxon>Metazoa</taxon>
        <taxon>Ecdysozoa</taxon>
        <taxon>Arthropoda</taxon>
        <taxon>Crustacea</taxon>
        <taxon>Multicrustacea</taxon>
        <taxon>Malacostraca</taxon>
        <taxon>Eumalacostraca</taxon>
        <taxon>Peracarida</taxon>
        <taxon>Amphipoda</taxon>
        <taxon>Senticaudata</taxon>
        <taxon>Talitrida</taxon>
        <taxon>Talitroidea</taxon>
        <taxon>Hyalellidae</taxon>
        <taxon>Hyalella</taxon>
    </lineage>
</organism>
<keyword evidence="2 4" id="KW-0663">Pyridoxal phosphate</keyword>
<dbReference type="NCBIfam" id="TIGR00492">
    <property type="entry name" value="alr"/>
    <property type="match status" value="1"/>
</dbReference>
<dbReference type="GO" id="GO:0005829">
    <property type="term" value="C:cytosol"/>
    <property type="evidence" value="ECO:0007669"/>
    <property type="project" value="TreeGrafter"/>
</dbReference>
<evidence type="ECO:0000256" key="2">
    <source>
        <dbReference type="ARBA" id="ARBA00022898"/>
    </source>
</evidence>
<dbReference type="GO" id="GO:0030632">
    <property type="term" value="P:D-alanine biosynthetic process"/>
    <property type="evidence" value="ECO:0007669"/>
    <property type="project" value="TreeGrafter"/>
</dbReference>
<evidence type="ECO:0000256" key="5">
    <source>
        <dbReference type="PIRSR" id="PIRSR600821-52"/>
    </source>
</evidence>
<comment type="cofactor">
    <cofactor evidence="1 4">
        <name>pyridoxal 5'-phosphate</name>
        <dbReference type="ChEBI" id="CHEBI:597326"/>
    </cofactor>
</comment>
<dbReference type="PANTHER" id="PTHR30511:SF0">
    <property type="entry name" value="ALANINE RACEMASE, CATABOLIC-RELATED"/>
    <property type="match status" value="1"/>
</dbReference>
<protein>
    <submittedName>
        <fullName evidence="8">Alanine racemase isoform X1</fullName>
    </submittedName>
</protein>
<dbReference type="PRINTS" id="PR00992">
    <property type="entry name" value="ALARACEMASE"/>
</dbReference>
<dbReference type="Gene3D" id="2.40.37.10">
    <property type="entry name" value="Lyase, Ornithine Decarboxylase, Chain A, domain 1"/>
    <property type="match status" value="1"/>
</dbReference>
<proteinExistence type="predicted"/>
<dbReference type="Pfam" id="PF00842">
    <property type="entry name" value="Ala_racemase_C"/>
    <property type="match status" value="1"/>
</dbReference>
<sequence length="425" mass="45642">MKTLPEEKMFPLASSFPCPTPPLAAPYEDPTLLDAVFRSAGRRTVIVVSLDAVKHNIAALKALVSPTTEVMAVVKGGAYGSGVMGVVGAVLEAGATELAVATVSEGVFLRTQGVAVPIAVLGNLNPEELPDVLTYRLHPTVGWARAFQQSEPISLKYHDGSPLEVHVEIDTGMSRFGVQPQDLAELMTTLDQRGIKVRSLYTHFQSAITERDLNKRQYDSFIEATKAFPGIRRHAAATTGCVQGLGGELDFIRPGGAVTGLCSGSSEADVKAFAELGFQPSFSLVARPSFYKLLEPCRGVGYDSTYTSSSHEWIANFNTGWSDGLARKLSNCGHVLRIKTGELCPIVGRVSMDSMTVRVPEEPGAEETFVIITPDFHPLTSAVGVARSLGAAVYEVPGNWGSRLPRVTVEGGKVKQVYRSLEYTN</sequence>
<dbReference type="GO" id="GO:0008784">
    <property type="term" value="F:alanine racemase activity"/>
    <property type="evidence" value="ECO:0007669"/>
    <property type="project" value="InterPro"/>
</dbReference>
<dbReference type="InterPro" id="IPR029066">
    <property type="entry name" value="PLP-binding_barrel"/>
</dbReference>
<dbReference type="SUPFAM" id="SSF50621">
    <property type="entry name" value="Alanine racemase C-terminal domain-like"/>
    <property type="match status" value="1"/>
</dbReference>
<dbReference type="AlphaFoldDB" id="A0A8B7NNW3"/>
<dbReference type="InterPro" id="IPR000821">
    <property type="entry name" value="Ala_racemase"/>
</dbReference>
<dbReference type="InterPro" id="IPR009006">
    <property type="entry name" value="Ala_racemase/Decarboxylase_C"/>
</dbReference>
<dbReference type="Gene3D" id="3.20.20.10">
    <property type="entry name" value="Alanine racemase"/>
    <property type="match status" value="1"/>
</dbReference>
<feature type="binding site" evidence="5">
    <location>
        <position position="175"/>
    </location>
    <ligand>
        <name>substrate</name>
    </ligand>
</feature>
<feature type="binding site" evidence="5">
    <location>
        <position position="352"/>
    </location>
    <ligand>
        <name>substrate</name>
    </ligand>
</feature>
<dbReference type="OrthoDB" id="186866at2759"/>
<dbReference type="SMART" id="SM01005">
    <property type="entry name" value="Ala_racemase_C"/>
    <property type="match status" value="1"/>
</dbReference>
<dbReference type="CDD" id="cd00430">
    <property type="entry name" value="PLPDE_III_AR"/>
    <property type="match status" value="1"/>
</dbReference>
<evidence type="ECO:0000256" key="1">
    <source>
        <dbReference type="ARBA" id="ARBA00001933"/>
    </source>
</evidence>
<name>A0A8B7NNW3_HYAAZ</name>
<dbReference type="OMA" id="HMTHFSD"/>
<feature type="domain" description="Alanine racemase C-terminal" evidence="6">
    <location>
        <begin position="281"/>
        <end position="409"/>
    </location>
</feature>
<accession>A0A8B7NNW3</accession>
<dbReference type="InterPro" id="IPR001608">
    <property type="entry name" value="Ala_racemase_N"/>
</dbReference>
<dbReference type="PANTHER" id="PTHR30511">
    <property type="entry name" value="ALANINE RACEMASE"/>
    <property type="match status" value="1"/>
</dbReference>
<keyword evidence="7" id="KW-1185">Reference proteome</keyword>
<reference evidence="8" key="1">
    <citation type="submission" date="2025-08" db="UniProtKB">
        <authorList>
            <consortium name="RefSeq"/>
        </authorList>
    </citation>
    <scope>IDENTIFICATION</scope>
    <source>
        <tissue evidence="8">Whole organism</tissue>
    </source>
</reference>
<keyword evidence="3" id="KW-0413">Isomerase</keyword>
<evidence type="ECO:0000313" key="7">
    <source>
        <dbReference type="Proteomes" id="UP000694843"/>
    </source>
</evidence>
<dbReference type="Pfam" id="PF01168">
    <property type="entry name" value="Ala_racemase_N"/>
    <property type="match status" value="1"/>
</dbReference>
<dbReference type="RefSeq" id="XP_018014831.1">
    <property type="nucleotide sequence ID" value="XM_018159342.2"/>
</dbReference>
<dbReference type="Proteomes" id="UP000694843">
    <property type="component" value="Unplaced"/>
</dbReference>
<dbReference type="GO" id="GO:0030170">
    <property type="term" value="F:pyridoxal phosphate binding"/>
    <property type="evidence" value="ECO:0007669"/>
    <property type="project" value="TreeGrafter"/>
</dbReference>
<evidence type="ECO:0000259" key="6">
    <source>
        <dbReference type="SMART" id="SM01005"/>
    </source>
</evidence>
<evidence type="ECO:0000313" key="8">
    <source>
        <dbReference type="RefSeq" id="XP_018014831.1"/>
    </source>
</evidence>
<feature type="modified residue" description="N6-(pyridoxal phosphate)lysine" evidence="4">
    <location>
        <position position="75"/>
    </location>
</feature>
<evidence type="ECO:0000256" key="3">
    <source>
        <dbReference type="ARBA" id="ARBA00023235"/>
    </source>
</evidence>
<dbReference type="KEGG" id="hazt:108671772"/>
<dbReference type="SUPFAM" id="SSF51419">
    <property type="entry name" value="PLP-binding barrel"/>
    <property type="match status" value="1"/>
</dbReference>
<dbReference type="InterPro" id="IPR011079">
    <property type="entry name" value="Ala_racemase_C"/>
</dbReference>
<gene>
    <name evidence="8" type="primary">LOC108671772</name>
</gene>